<organism evidence="5 6">
    <name type="scientific">Leucobacter insecticola</name>
    <dbReference type="NCBI Taxonomy" id="2714934"/>
    <lineage>
        <taxon>Bacteria</taxon>
        <taxon>Bacillati</taxon>
        <taxon>Actinomycetota</taxon>
        <taxon>Actinomycetes</taxon>
        <taxon>Micrococcales</taxon>
        <taxon>Microbacteriaceae</taxon>
        <taxon>Leucobacter</taxon>
    </lineage>
</organism>
<dbReference type="PROSITE" id="PS50043">
    <property type="entry name" value="HTH_LUXR_2"/>
    <property type="match status" value="1"/>
</dbReference>
<dbReference type="SUPFAM" id="SSF52540">
    <property type="entry name" value="P-loop containing nucleoside triphosphate hydrolases"/>
    <property type="match status" value="1"/>
</dbReference>
<dbReference type="InterPro" id="IPR027417">
    <property type="entry name" value="P-loop_NTPase"/>
</dbReference>
<dbReference type="SMART" id="SM00421">
    <property type="entry name" value="HTH_LUXR"/>
    <property type="match status" value="1"/>
</dbReference>
<evidence type="ECO:0000256" key="2">
    <source>
        <dbReference type="ARBA" id="ARBA00023125"/>
    </source>
</evidence>
<feature type="domain" description="HTH luxR-type" evidence="4">
    <location>
        <begin position="804"/>
        <end position="867"/>
    </location>
</feature>
<keyword evidence="1" id="KW-0805">Transcription regulation</keyword>
<reference evidence="5 6" key="1">
    <citation type="submission" date="2020-03" db="EMBL/GenBank/DDBJ databases">
        <title>Leucobacter sp. nov., isolated from beetles.</title>
        <authorList>
            <person name="Hyun D.-W."/>
            <person name="Bae J.-W."/>
        </authorList>
    </citation>
    <scope>NUCLEOTIDE SEQUENCE [LARGE SCALE GENOMIC DNA]</scope>
    <source>
        <strain evidence="5 6">HDW9B</strain>
    </source>
</reference>
<dbReference type="Gene3D" id="3.40.50.300">
    <property type="entry name" value="P-loop containing nucleotide triphosphate hydrolases"/>
    <property type="match status" value="1"/>
</dbReference>
<dbReference type="GO" id="GO:0006355">
    <property type="term" value="P:regulation of DNA-templated transcription"/>
    <property type="evidence" value="ECO:0007669"/>
    <property type="project" value="InterPro"/>
</dbReference>
<keyword evidence="3" id="KW-0804">Transcription</keyword>
<evidence type="ECO:0000256" key="1">
    <source>
        <dbReference type="ARBA" id="ARBA00023015"/>
    </source>
</evidence>
<gene>
    <name evidence="5" type="ORF">G7067_07945</name>
</gene>
<dbReference type="SUPFAM" id="SSF46894">
    <property type="entry name" value="C-terminal effector domain of the bipartite response regulators"/>
    <property type="match status" value="1"/>
</dbReference>
<evidence type="ECO:0000259" key="4">
    <source>
        <dbReference type="PROSITE" id="PS50043"/>
    </source>
</evidence>
<dbReference type="InterPro" id="IPR000792">
    <property type="entry name" value="Tscrpt_reg_LuxR_C"/>
</dbReference>
<evidence type="ECO:0000313" key="5">
    <source>
        <dbReference type="EMBL" id="QIM16369.1"/>
    </source>
</evidence>
<dbReference type="RefSeq" id="WP_166323321.1">
    <property type="nucleotide sequence ID" value="NZ_CP049934.1"/>
</dbReference>
<dbReference type="InterPro" id="IPR003593">
    <property type="entry name" value="AAA+_ATPase"/>
</dbReference>
<accession>A0A6G8FJB0</accession>
<protein>
    <recommendedName>
        <fullName evidence="4">HTH luxR-type domain-containing protein</fullName>
    </recommendedName>
</protein>
<dbReference type="PANTHER" id="PTHR44688:SF16">
    <property type="entry name" value="DNA-BINDING TRANSCRIPTIONAL ACTIVATOR DEVR_DOSR"/>
    <property type="match status" value="1"/>
</dbReference>
<dbReference type="PANTHER" id="PTHR44688">
    <property type="entry name" value="DNA-BINDING TRANSCRIPTIONAL ACTIVATOR DEVR_DOSR"/>
    <property type="match status" value="1"/>
</dbReference>
<dbReference type="InterPro" id="IPR016032">
    <property type="entry name" value="Sig_transdc_resp-reg_C-effctor"/>
</dbReference>
<proteinExistence type="predicted"/>
<dbReference type="EMBL" id="CP049934">
    <property type="protein sequence ID" value="QIM16369.1"/>
    <property type="molecule type" value="Genomic_DNA"/>
</dbReference>
<dbReference type="Pfam" id="PF00196">
    <property type="entry name" value="GerE"/>
    <property type="match status" value="1"/>
</dbReference>
<keyword evidence="6" id="KW-1185">Reference proteome</keyword>
<evidence type="ECO:0000313" key="6">
    <source>
        <dbReference type="Proteomes" id="UP000501387"/>
    </source>
</evidence>
<dbReference type="KEGG" id="lins:G7067_07945"/>
<evidence type="ECO:0000256" key="3">
    <source>
        <dbReference type="ARBA" id="ARBA00023163"/>
    </source>
</evidence>
<dbReference type="InterPro" id="IPR036388">
    <property type="entry name" value="WH-like_DNA-bd_sf"/>
</dbReference>
<dbReference type="CDD" id="cd06170">
    <property type="entry name" value="LuxR_C_like"/>
    <property type="match status" value="1"/>
</dbReference>
<dbReference type="PRINTS" id="PR00038">
    <property type="entry name" value="HTHLUXR"/>
</dbReference>
<dbReference type="AlphaFoldDB" id="A0A6G8FJB0"/>
<sequence length="867" mass="93628">MSYFARDAELQFTKEALLNGTSVELVGRPGSGRSYFLHAVTEELAQSGKRVVEIGGRITPSNQHHNALANARITDFEMKGRTVPSRRRDDLLDTVRERPSILVIDDARLLDEGSWEAVLAAHSEFATPILASYPLSPAHRTPGVISGTIATSSVRMHLRPLNYSQTSQIILERLDTNAELTVLSEIFAKSGGLPGVTLAILDAARASGALLLESDQWRLVRPLWSDALSGVVERLISGISRGQQNLVEAIGLFGALPLESALEIVDEEELENLELSAIVSIAEAPNSIEVLLDPPIIGDWATNTLSPLRRRTIQALVATASDDTQNLPPRPDAKRSGISGAIAEHGSSVANTFERNIAQTISQARDDYATQGTFASGVRLARLLQETPANATELKALHAKLSSEEPGQPESPIRTQYLISKLTWIAYQPTGMSDAAAFIDKLKSEEGQLSAQLLSAWIKIQICISGVPEDIREQLTQFDRLKGTDGAGAGWAVATTAFVELVLGRPVTALKLLEAGAPAPGDPHPKDLDDFRKVLSLWSTMANGGLTKGLEDAVRLLNDALRSGEPSLVRAFALPAAVCLHACGHYEAGSSFLGTVLSLGAPTVDEDGVYRALINYMAVFCCMSNNFSLAEAMTREAETLRSPITPYPAATSAHARASLEYFTGDQSASIKAAIDSFEDLKSRGLLLSAVDGALVGGVLYGAVQLVQAIIPLLPDMEGDWRLHYIGYLKALHSGNVLDLEASTEHLINVGRLAAAQFAATEIHRIHLANNDPAGTQRAAELQQRIRLLRDETDVASAPLVHGRHYRFKAKLTPRENDILQLARQGLSNQAIADALTVSLRTTETHMTSIFKKLGVKNRIGLLGFDWE</sequence>
<dbReference type="Proteomes" id="UP000501387">
    <property type="component" value="Chromosome"/>
</dbReference>
<name>A0A6G8FJB0_9MICO</name>
<dbReference type="GO" id="GO:0003677">
    <property type="term" value="F:DNA binding"/>
    <property type="evidence" value="ECO:0007669"/>
    <property type="project" value="UniProtKB-KW"/>
</dbReference>
<keyword evidence="2" id="KW-0238">DNA-binding</keyword>
<dbReference type="SMART" id="SM00382">
    <property type="entry name" value="AAA"/>
    <property type="match status" value="1"/>
</dbReference>
<dbReference type="Gene3D" id="1.10.10.10">
    <property type="entry name" value="Winged helix-like DNA-binding domain superfamily/Winged helix DNA-binding domain"/>
    <property type="match status" value="1"/>
</dbReference>